<dbReference type="EMBL" id="JABSTQ010009806">
    <property type="protein sequence ID" value="KAG0425734.1"/>
    <property type="molecule type" value="Genomic_DNA"/>
</dbReference>
<evidence type="ECO:0000313" key="1">
    <source>
        <dbReference type="EMBL" id="KAG0425734.1"/>
    </source>
</evidence>
<accession>A0AC60PYG1</accession>
<name>A0AC60PYG1_IXOPE</name>
<sequence length="151" mass="16823">MVKHPVRYLAIDADYEKLRAVRGDVVLNSVPGGLVKPRTGRKHDEPWRSTTQRGLLALQARSLRVVLGVPRASPSAGVLSEAHKQRIEALHVQETLRHYSRFSTQHEAHHLADLHTSRPASSFAEVVRNHVEAFPANAAPRRHPQRALGHG</sequence>
<keyword evidence="2" id="KW-1185">Reference proteome</keyword>
<evidence type="ECO:0000313" key="2">
    <source>
        <dbReference type="Proteomes" id="UP000805193"/>
    </source>
</evidence>
<gene>
    <name evidence="1" type="ORF">HPB47_027112</name>
</gene>
<comment type="caution">
    <text evidence="1">The sequence shown here is derived from an EMBL/GenBank/DDBJ whole genome shotgun (WGS) entry which is preliminary data.</text>
</comment>
<protein>
    <submittedName>
        <fullName evidence="1">Uncharacterized protein</fullName>
    </submittedName>
</protein>
<dbReference type="Proteomes" id="UP000805193">
    <property type="component" value="Unassembled WGS sequence"/>
</dbReference>
<proteinExistence type="predicted"/>
<reference evidence="1 2" key="1">
    <citation type="journal article" date="2020" name="Cell">
        <title>Large-Scale Comparative Analyses of Tick Genomes Elucidate Their Genetic Diversity and Vector Capacities.</title>
        <authorList>
            <consortium name="Tick Genome and Microbiome Consortium (TIGMIC)"/>
            <person name="Jia N."/>
            <person name="Wang J."/>
            <person name="Shi W."/>
            <person name="Du L."/>
            <person name="Sun Y."/>
            <person name="Zhan W."/>
            <person name="Jiang J.F."/>
            <person name="Wang Q."/>
            <person name="Zhang B."/>
            <person name="Ji P."/>
            <person name="Bell-Sakyi L."/>
            <person name="Cui X.M."/>
            <person name="Yuan T.T."/>
            <person name="Jiang B.G."/>
            <person name="Yang W.F."/>
            <person name="Lam T.T."/>
            <person name="Chang Q.C."/>
            <person name="Ding S.J."/>
            <person name="Wang X.J."/>
            <person name="Zhu J.G."/>
            <person name="Ruan X.D."/>
            <person name="Zhao L."/>
            <person name="Wei J.T."/>
            <person name="Ye R.Z."/>
            <person name="Que T.C."/>
            <person name="Du C.H."/>
            <person name="Zhou Y.H."/>
            <person name="Cheng J.X."/>
            <person name="Dai P.F."/>
            <person name="Guo W.B."/>
            <person name="Han X.H."/>
            <person name="Huang E.J."/>
            <person name="Li L.F."/>
            <person name="Wei W."/>
            <person name="Gao Y.C."/>
            <person name="Liu J.Z."/>
            <person name="Shao H.Z."/>
            <person name="Wang X."/>
            <person name="Wang C.C."/>
            <person name="Yang T.C."/>
            <person name="Huo Q.B."/>
            <person name="Li W."/>
            <person name="Chen H.Y."/>
            <person name="Chen S.E."/>
            <person name="Zhou L.G."/>
            <person name="Ni X.B."/>
            <person name="Tian J.H."/>
            <person name="Sheng Y."/>
            <person name="Liu T."/>
            <person name="Pan Y.S."/>
            <person name="Xia L.Y."/>
            <person name="Li J."/>
            <person name="Zhao F."/>
            <person name="Cao W.C."/>
        </authorList>
    </citation>
    <scope>NUCLEOTIDE SEQUENCE [LARGE SCALE GENOMIC DNA]</scope>
    <source>
        <strain evidence="1">Iper-2018</strain>
    </source>
</reference>
<organism evidence="1 2">
    <name type="scientific">Ixodes persulcatus</name>
    <name type="common">Taiga tick</name>
    <dbReference type="NCBI Taxonomy" id="34615"/>
    <lineage>
        <taxon>Eukaryota</taxon>
        <taxon>Metazoa</taxon>
        <taxon>Ecdysozoa</taxon>
        <taxon>Arthropoda</taxon>
        <taxon>Chelicerata</taxon>
        <taxon>Arachnida</taxon>
        <taxon>Acari</taxon>
        <taxon>Parasitiformes</taxon>
        <taxon>Ixodida</taxon>
        <taxon>Ixodoidea</taxon>
        <taxon>Ixodidae</taxon>
        <taxon>Ixodinae</taxon>
        <taxon>Ixodes</taxon>
    </lineage>
</organism>